<organism evidence="2 3">
    <name type="scientific">Romanomermis culicivorax</name>
    <name type="common">Nematode worm</name>
    <dbReference type="NCBI Taxonomy" id="13658"/>
    <lineage>
        <taxon>Eukaryota</taxon>
        <taxon>Metazoa</taxon>
        <taxon>Ecdysozoa</taxon>
        <taxon>Nematoda</taxon>
        <taxon>Enoplea</taxon>
        <taxon>Dorylaimia</taxon>
        <taxon>Mermithida</taxon>
        <taxon>Mermithoidea</taxon>
        <taxon>Mermithidae</taxon>
        <taxon>Romanomermis</taxon>
    </lineage>
</organism>
<evidence type="ECO:0000313" key="2">
    <source>
        <dbReference type="Proteomes" id="UP000887565"/>
    </source>
</evidence>
<proteinExistence type="predicted"/>
<reference evidence="3" key="1">
    <citation type="submission" date="2022-11" db="UniProtKB">
        <authorList>
            <consortium name="WormBaseParasite"/>
        </authorList>
    </citation>
    <scope>IDENTIFICATION</scope>
</reference>
<name>A0A915JUN0_ROMCU</name>
<dbReference type="Proteomes" id="UP000887565">
    <property type="component" value="Unplaced"/>
</dbReference>
<feature type="compositionally biased region" description="Polar residues" evidence="1">
    <location>
        <begin position="55"/>
        <end position="65"/>
    </location>
</feature>
<protein>
    <submittedName>
        <fullName evidence="3">Uncharacterized protein</fullName>
    </submittedName>
</protein>
<feature type="region of interest" description="Disordered" evidence="1">
    <location>
        <begin position="55"/>
        <end position="79"/>
    </location>
</feature>
<sequence>MPSDMIQDMTCYEEAKNFLMLQLAPDCNQMTLKHELASITPEVGEEPAAFLSKCPQCNKSQNRNRGATHPPKPSQHGSPTYVIYPNQQFLAPWEQHIHYNDVPAPYFTTPTDSSRPSSQSSELQLALPALPPSTTISMTALDRWAINQSTSAANMVIPSKEIASAAPIVSPWIVCWNATSRAFQDPCHIRSFVCQIDNLTPSSKTFVRKYASMRAFQIPIKL</sequence>
<dbReference type="AlphaFoldDB" id="A0A915JUN0"/>
<keyword evidence="2" id="KW-1185">Reference proteome</keyword>
<evidence type="ECO:0000256" key="1">
    <source>
        <dbReference type="SAM" id="MobiDB-lite"/>
    </source>
</evidence>
<evidence type="ECO:0000313" key="3">
    <source>
        <dbReference type="WBParaSite" id="nRc.2.0.1.t29966-RA"/>
    </source>
</evidence>
<accession>A0A915JUN0</accession>
<dbReference type="WBParaSite" id="nRc.2.0.1.t29966-RA">
    <property type="protein sequence ID" value="nRc.2.0.1.t29966-RA"/>
    <property type="gene ID" value="nRc.2.0.1.g29966"/>
</dbReference>